<dbReference type="PANTHER" id="PTHR10094">
    <property type="entry name" value="STEROL CARRIER PROTEIN 2 SCP-2 FAMILY PROTEIN"/>
    <property type="match status" value="1"/>
</dbReference>
<reference evidence="2" key="1">
    <citation type="journal article" date="2020" name="ISME J.">
        <title>Gammaproteobacteria mediating utilization of methyl-, sulfur- and petroleum organic compounds in deep ocean hydrothermal plumes.</title>
        <authorList>
            <person name="Zhou Z."/>
            <person name="Liu Y."/>
            <person name="Pan J."/>
            <person name="Cron B.R."/>
            <person name="Toner B.M."/>
            <person name="Anantharaman K."/>
            <person name="Breier J.A."/>
            <person name="Dick G.J."/>
            <person name="Li M."/>
        </authorList>
    </citation>
    <scope>NUCLEOTIDE SEQUENCE</scope>
    <source>
        <strain evidence="2">SZUA-1515</strain>
    </source>
</reference>
<gene>
    <name evidence="2" type="ORF">EYH45_05420</name>
</gene>
<dbReference type="GO" id="GO:0005829">
    <property type="term" value="C:cytosol"/>
    <property type="evidence" value="ECO:0007669"/>
    <property type="project" value="TreeGrafter"/>
</dbReference>
<name>A0A832ZZ30_CALS0</name>
<dbReference type="Gene3D" id="3.30.1050.10">
    <property type="entry name" value="SCP2 sterol-binding domain"/>
    <property type="match status" value="1"/>
</dbReference>
<dbReference type="Proteomes" id="UP000608579">
    <property type="component" value="Unassembled WGS sequence"/>
</dbReference>
<dbReference type="AlphaFoldDB" id="A0A832ZZ30"/>
<feature type="domain" description="SCP2" evidence="1">
    <location>
        <begin position="20"/>
        <end position="111"/>
    </location>
</feature>
<comment type="caution">
    <text evidence="2">The sequence shown here is derived from an EMBL/GenBank/DDBJ whole genome shotgun (WGS) entry which is preliminary data.</text>
</comment>
<dbReference type="InterPro" id="IPR003033">
    <property type="entry name" value="SCP2_sterol-bd_dom"/>
</dbReference>
<protein>
    <submittedName>
        <fullName evidence="2">SCP2 sterol-binding domain-containing protein</fullName>
    </submittedName>
</protein>
<accession>A0A832ZZ30</accession>
<sequence>MMSGEDVYNLFEVIVSRANERQEVKSKITNWDKVFQFKPSDSEAFVLHIANGELKLSKGLHPNPSATIEASSQDLASIVKGELDAVKAFFSGRLKIKGDVFATQELNNILKAVST</sequence>
<evidence type="ECO:0000313" key="3">
    <source>
        <dbReference type="Proteomes" id="UP000608579"/>
    </source>
</evidence>
<dbReference type="SUPFAM" id="SSF55718">
    <property type="entry name" value="SCP-like"/>
    <property type="match status" value="1"/>
</dbReference>
<evidence type="ECO:0000313" key="2">
    <source>
        <dbReference type="EMBL" id="HIQ29986.1"/>
    </source>
</evidence>
<organism evidence="2 3">
    <name type="scientific">Caldiarchaeum subterraneum</name>
    <dbReference type="NCBI Taxonomy" id="311458"/>
    <lineage>
        <taxon>Archaea</taxon>
        <taxon>Nitrososphaerota</taxon>
        <taxon>Candidatus Caldarchaeales</taxon>
        <taxon>Candidatus Caldarchaeaceae</taxon>
        <taxon>Candidatus Caldarchaeum</taxon>
    </lineage>
</organism>
<dbReference type="PANTHER" id="PTHR10094:SF25">
    <property type="entry name" value="SCP2 STEROL-BINDING DOMAIN-CONTAINING PROTEIN 1"/>
    <property type="match status" value="1"/>
</dbReference>
<proteinExistence type="predicted"/>
<dbReference type="EMBL" id="DQVM01000105">
    <property type="protein sequence ID" value="HIQ29986.1"/>
    <property type="molecule type" value="Genomic_DNA"/>
</dbReference>
<evidence type="ECO:0000259" key="1">
    <source>
        <dbReference type="Pfam" id="PF02036"/>
    </source>
</evidence>
<dbReference type="InterPro" id="IPR036527">
    <property type="entry name" value="SCP2_sterol-bd_dom_sf"/>
</dbReference>
<dbReference type="Pfam" id="PF02036">
    <property type="entry name" value="SCP2"/>
    <property type="match status" value="1"/>
</dbReference>